<name>A0AAD8PFD8_BABGI</name>
<comment type="caution">
    <text evidence="1">The sequence shown here is derived from an EMBL/GenBank/DDBJ whole genome shotgun (WGS) entry which is preliminary data.</text>
</comment>
<evidence type="ECO:0000313" key="2">
    <source>
        <dbReference type="Proteomes" id="UP001230268"/>
    </source>
</evidence>
<reference evidence="1" key="1">
    <citation type="submission" date="2023-08" db="EMBL/GenBank/DDBJ databases">
        <title>Draft sequence of the Babesia gibsoni genome.</title>
        <authorList>
            <person name="Yamagishi J.Y."/>
            <person name="Xuan X.X."/>
        </authorList>
    </citation>
    <scope>NUCLEOTIDE SEQUENCE</scope>
    <source>
        <strain evidence="1">Azabu</strain>
    </source>
</reference>
<dbReference type="Proteomes" id="UP001230268">
    <property type="component" value="Unassembled WGS sequence"/>
</dbReference>
<evidence type="ECO:0000313" key="1">
    <source>
        <dbReference type="EMBL" id="KAK1444302.1"/>
    </source>
</evidence>
<accession>A0AAD8PFD8</accession>
<dbReference type="EMBL" id="JAVEPI010000001">
    <property type="protein sequence ID" value="KAK1444302.1"/>
    <property type="molecule type" value="Genomic_DNA"/>
</dbReference>
<protein>
    <submittedName>
        <fullName evidence="1">Uncharacterized protein</fullName>
    </submittedName>
</protein>
<dbReference type="SUPFAM" id="SSF48371">
    <property type="entry name" value="ARM repeat"/>
    <property type="match status" value="1"/>
</dbReference>
<keyword evidence="2" id="KW-1185">Reference proteome</keyword>
<dbReference type="AlphaFoldDB" id="A0AAD8PFD8"/>
<organism evidence="1 2">
    <name type="scientific">Babesia gibsoni</name>
    <dbReference type="NCBI Taxonomy" id="33632"/>
    <lineage>
        <taxon>Eukaryota</taxon>
        <taxon>Sar</taxon>
        <taxon>Alveolata</taxon>
        <taxon>Apicomplexa</taxon>
        <taxon>Aconoidasida</taxon>
        <taxon>Piroplasmida</taxon>
        <taxon>Babesiidae</taxon>
        <taxon>Babesia</taxon>
    </lineage>
</organism>
<gene>
    <name evidence="1" type="ORF">BgAZ_102080</name>
</gene>
<dbReference type="InterPro" id="IPR016024">
    <property type="entry name" value="ARM-type_fold"/>
</dbReference>
<sequence>MEEVLQCLSSLASDRVRHFELVKVTNKALNGKAYALVGDIGFHLATCNLSGLLKGGSFKYEDIEKVEKNGRKITLTLVAGASRLVESLELETPCNTRLHKKIMVALGANHILLTHEESEKYNEDVDSTLEDRTLLPFKGYKKVLLNDYFFFVKSTFEHTSFTSKNLSRLQDNKRGISININLREPVQIHFPELPPPQDLYHYSRGFLSECNALEVIKDGFYNKRMNLNNDFAKWLCYHLLLRTEASLVAFFVFRRLYMPPMLDVCQDILIRFDVPLNAEVTTDISLVYNEISNTANSITAVDQYSLWNKEIIQVRVDNLRFNREMYSFLRFQYGIVPSYYKIIKEFVYSVFKLLPQNLVDTRLVGRLKDPTGSTNDKPMDYIYLINMLMFGIGDTHETNERKELINMFNMRLSDFIAMCIDDLLVPGNLSLAILTMYLHHMEDDIYKETLREVTAYLMHFRLKDFSKEYSPKLLDEILESYRDPTKSFDWNRVVFNHYATSRLIEEGFFIYQYAAEMENASGEWNPYINLLNDLIEQYRNDDLVERMCKKFLEIPKPNDPSYLPLMKCLIEIMRRHSSNYKIVVLITSILTNFSFHAKMFKEQMVKNGIVSVLVDNMLSNEEQIVLATLKLMINITKTTEHQDAFISQGVANNFLVLLEKYYQKNTTIIGYSAGVLGQLFNSVHLRLSQDQIEYILEIMLYSFHVGAADPTIMIMIMFCLRKLPKARNIYIKIGNHVIRATIQNIQIYNDDEFLINSLELLINLTARVHNCIAMRKLALLETLDTVAMNDTVVQIANKLKELIMRKTTFLNLEN</sequence>
<dbReference type="InterPro" id="IPR011989">
    <property type="entry name" value="ARM-like"/>
</dbReference>
<dbReference type="Gene3D" id="1.25.10.10">
    <property type="entry name" value="Leucine-rich Repeat Variant"/>
    <property type="match status" value="1"/>
</dbReference>
<proteinExistence type="predicted"/>